<accession>A0A9P6CHT7</accession>
<proteinExistence type="predicted"/>
<evidence type="ECO:0000313" key="3">
    <source>
        <dbReference type="Proteomes" id="UP000807353"/>
    </source>
</evidence>
<comment type="caution">
    <text evidence="2">The sequence shown here is derived from an EMBL/GenBank/DDBJ whole genome shotgun (WGS) entry which is preliminary data.</text>
</comment>
<dbReference type="AlphaFoldDB" id="A0A9P6CHT7"/>
<keyword evidence="1" id="KW-1133">Transmembrane helix</keyword>
<dbReference type="Proteomes" id="UP000807353">
    <property type="component" value="Unassembled WGS sequence"/>
</dbReference>
<feature type="transmembrane region" description="Helical" evidence="1">
    <location>
        <begin position="32"/>
        <end position="50"/>
    </location>
</feature>
<evidence type="ECO:0000313" key="2">
    <source>
        <dbReference type="EMBL" id="KAF9466552.1"/>
    </source>
</evidence>
<keyword evidence="3" id="KW-1185">Reference proteome</keyword>
<keyword evidence="1" id="KW-0812">Transmembrane</keyword>
<reference evidence="2" key="1">
    <citation type="submission" date="2020-11" db="EMBL/GenBank/DDBJ databases">
        <authorList>
            <consortium name="DOE Joint Genome Institute"/>
            <person name="Ahrendt S."/>
            <person name="Riley R."/>
            <person name="Andreopoulos W."/>
            <person name="Labutti K."/>
            <person name="Pangilinan J."/>
            <person name="Ruiz-Duenas F.J."/>
            <person name="Barrasa J.M."/>
            <person name="Sanchez-Garcia M."/>
            <person name="Camarero S."/>
            <person name="Miyauchi S."/>
            <person name="Serrano A."/>
            <person name="Linde D."/>
            <person name="Babiker R."/>
            <person name="Drula E."/>
            <person name="Ayuso-Fernandez I."/>
            <person name="Pacheco R."/>
            <person name="Padilla G."/>
            <person name="Ferreira P."/>
            <person name="Barriuso J."/>
            <person name="Kellner H."/>
            <person name="Castanera R."/>
            <person name="Alfaro M."/>
            <person name="Ramirez L."/>
            <person name="Pisabarro A.G."/>
            <person name="Kuo A."/>
            <person name="Tritt A."/>
            <person name="Lipzen A."/>
            <person name="He G."/>
            <person name="Yan M."/>
            <person name="Ng V."/>
            <person name="Cullen D."/>
            <person name="Martin F."/>
            <person name="Rosso M.-N."/>
            <person name="Henrissat B."/>
            <person name="Hibbett D."/>
            <person name="Martinez A.T."/>
            <person name="Grigoriev I.V."/>
        </authorList>
    </citation>
    <scope>NUCLEOTIDE SEQUENCE</scope>
    <source>
        <strain evidence="2">CBS 247.69</strain>
    </source>
</reference>
<name>A0A9P6CHT7_9AGAR</name>
<protein>
    <submittedName>
        <fullName evidence="2">Uncharacterized protein</fullName>
    </submittedName>
</protein>
<gene>
    <name evidence="2" type="ORF">BDZ94DRAFT_1251191</name>
</gene>
<evidence type="ECO:0000256" key="1">
    <source>
        <dbReference type="SAM" id="Phobius"/>
    </source>
</evidence>
<dbReference type="EMBL" id="MU150241">
    <property type="protein sequence ID" value="KAF9466552.1"/>
    <property type="molecule type" value="Genomic_DNA"/>
</dbReference>
<organism evidence="2 3">
    <name type="scientific">Collybia nuda</name>
    <dbReference type="NCBI Taxonomy" id="64659"/>
    <lineage>
        <taxon>Eukaryota</taxon>
        <taxon>Fungi</taxon>
        <taxon>Dikarya</taxon>
        <taxon>Basidiomycota</taxon>
        <taxon>Agaricomycotina</taxon>
        <taxon>Agaricomycetes</taxon>
        <taxon>Agaricomycetidae</taxon>
        <taxon>Agaricales</taxon>
        <taxon>Tricholomatineae</taxon>
        <taxon>Clitocybaceae</taxon>
        <taxon>Collybia</taxon>
    </lineage>
</organism>
<keyword evidence="1" id="KW-0472">Membrane</keyword>
<sequence length="59" mass="6513">MGCNCYSRQACHTHTDDAEKTIDVPDTFRPTGAGFTSIFVGGFVLISVRFHHLLRSLVS</sequence>